<sequence>MAHPTTTTQLPQHVTSLLSHLTSRPGVQSTFILSRKDGSIIQSTGLYAAKPPRASPQPPASTDETSSFQSPSSPEPPKKQDEPYHPSQAEALAAHIFAFVSSASELSLSLSSAEDGEVPRQDGISAEGDGVPDREEGDDEVKLLRLRTKRHEIVVVPDRKYLLCVVHDAAHGVGGGSGGGGGGRGR</sequence>
<dbReference type="Gene3D" id="3.30.450.30">
    <property type="entry name" value="Dynein light chain 2a, cytoplasmic"/>
    <property type="match status" value="1"/>
</dbReference>
<gene>
    <name evidence="2" type="ORF">BO80DRAFT_416202</name>
</gene>
<dbReference type="STRING" id="1448316.A0A395GPC6"/>
<name>A0A395GPC6_9EURO</name>
<dbReference type="AlphaFoldDB" id="A0A395GPC6"/>
<keyword evidence="3" id="KW-1185">Reference proteome</keyword>
<dbReference type="Proteomes" id="UP000249402">
    <property type="component" value="Unassembled WGS sequence"/>
</dbReference>
<dbReference type="VEuPathDB" id="FungiDB:BO80DRAFT_416202"/>
<feature type="compositionally biased region" description="Low complexity" evidence="1">
    <location>
        <begin position="61"/>
        <end position="72"/>
    </location>
</feature>
<dbReference type="OrthoDB" id="9985637at2759"/>
<evidence type="ECO:0000256" key="1">
    <source>
        <dbReference type="SAM" id="MobiDB-lite"/>
    </source>
</evidence>
<dbReference type="PANTHER" id="PTHR10779">
    <property type="entry name" value="DYNEIN LIGHT CHAIN ROADBLOCK"/>
    <property type="match status" value="1"/>
</dbReference>
<accession>A0A395GPC6</accession>
<evidence type="ECO:0008006" key="4">
    <source>
        <dbReference type="Google" id="ProtNLM"/>
    </source>
</evidence>
<evidence type="ECO:0000313" key="3">
    <source>
        <dbReference type="Proteomes" id="UP000249402"/>
    </source>
</evidence>
<dbReference type="SUPFAM" id="SSF103196">
    <property type="entry name" value="Roadblock/LC7 domain"/>
    <property type="match status" value="1"/>
</dbReference>
<reference evidence="2 3" key="1">
    <citation type="submission" date="2018-02" db="EMBL/GenBank/DDBJ databases">
        <title>The genomes of Aspergillus section Nigri reveals drivers in fungal speciation.</title>
        <authorList>
            <consortium name="DOE Joint Genome Institute"/>
            <person name="Vesth T.C."/>
            <person name="Nybo J."/>
            <person name="Theobald S."/>
            <person name="Brandl J."/>
            <person name="Frisvad J.C."/>
            <person name="Nielsen K.F."/>
            <person name="Lyhne E.K."/>
            <person name="Kogle M.E."/>
            <person name="Kuo A."/>
            <person name="Riley R."/>
            <person name="Clum A."/>
            <person name="Nolan M."/>
            <person name="Lipzen A."/>
            <person name="Salamov A."/>
            <person name="Henrissat B."/>
            <person name="Wiebenga A."/>
            <person name="De vries R.P."/>
            <person name="Grigoriev I.V."/>
            <person name="Mortensen U.H."/>
            <person name="Andersen M.R."/>
            <person name="Baker S.E."/>
        </authorList>
    </citation>
    <scope>NUCLEOTIDE SEQUENCE [LARGE SCALE GENOMIC DNA]</scope>
    <source>
        <strain evidence="2 3">CBS 121593</strain>
    </source>
</reference>
<feature type="region of interest" description="Disordered" evidence="1">
    <location>
        <begin position="108"/>
        <end position="137"/>
    </location>
</feature>
<feature type="region of interest" description="Disordered" evidence="1">
    <location>
        <begin position="47"/>
        <end position="88"/>
    </location>
</feature>
<evidence type="ECO:0000313" key="2">
    <source>
        <dbReference type="EMBL" id="RAK96697.1"/>
    </source>
</evidence>
<proteinExistence type="predicted"/>
<dbReference type="RefSeq" id="XP_025571025.1">
    <property type="nucleotide sequence ID" value="XM_025718173.1"/>
</dbReference>
<organism evidence="2 3">
    <name type="scientific">Aspergillus ibericus CBS 121593</name>
    <dbReference type="NCBI Taxonomy" id="1448316"/>
    <lineage>
        <taxon>Eukaryota</taxon>
        <taxon>Fungi</taxon>
        <taxon>Dikarya</taxon>
        <taxon>Ascomycota</taxon>
        <taxon>Pezizomycotina</taxon>
        <taxon>Eurotiomycetes</taxon>
        <taxon>Eurotiomycetidae</taxon>
        <taxon>Eurotiales</taxon>
        <taxon>Aspergillaceae</taxon>
        <taxon>Aspergillus</taxon>
        <taxon>Aspergillus subgen. Circumdati</taxon>
    </lineage>
</organism>
<dbReference type="EMBL" id="KZ824471">
    <property type="protein sequence ID" value="RAK96697.1"/>
    <property type="molecule type" value="Genomic_DNA"/>
</dbReference>
<dbReference type="GeneID" id="37223038"/>
<protein>
    <recommendedName>
        <fullName evidence="4">Roadblock/LAMTOR2 domain-containing protein</fullName>
    </recommendedName>
</protein>